<keyword evidence="2" id="KW-0547">Nucleotide-binding</keyword>
<evidence type="ECO:0000313" key="7">
    <source>
        <dbReference type="Proteomes" id="UP000075604"/>
    </source>
</evidence>
<comment type="similarity">
    <text evidence="4">Belongs to the ABC transporter superfamily. Macrolide exporter (TC 3.A.1.122) family.</text>
</comment>
<feature type="domain" description="ABC transporter" evidence="5">
    <location>
        <begin position="5"/>
        <end position="243"/>
    </location>
</feature>
<dbReference type="Pfam" id="PF00005">
    <property type="entry name" value="ABC_tran"/>
    <property type="match status" value="1"/>
</dbReference>
<keyword evidence="3 6" id="KW-0067">ATP-binding</keyword>
<protein>
    <submittedName>
        <fullName evidence="6">Macrolide ABC transporter ATP-binding protein</fullName>
    </submittedName>
</protein>
<dbReference type="GO" id="GO:0016887">
    <property type="term" value="F:ATP hydrolysis activity"/>
    <property type="evidence" value="ECO:0007669"/>
    <property type="project" value="InterPro"/>
</dbReference>
<dbReference type="InterPro" id="IPR003439">
    <property type="entry name" value="ABC_transporter-like_ATP-bd"/>
</dbReference>
<reference evidence="6 7" key="1">
    <citation type="submission" date="2014-02" db="EMBL/GenBank/DDBJ databases">
        <title>The small core and large imbalanced accessory genome model reveals a collaborative survival strategy of Sorangium cellulosum strains in nature.</title>
        <authorList>
            <person name="Han K."/>
            <person name="Peng R."/>
            <person name="Blom J."/>
            <person name="Li Y.-Z."/>
        </authorList>
    </citation>
    <scope>NUCLEOTIDE SEQUENCE [LARGE SCALE GENOMIC DNA]</scope>
    <source>
        <strain evidence="6 7">So0157-18</strain>
    </source>
</reference>
<dbReference type="SMART" id="SM00382">
    <property type="entry name" value="AAA"/>
    <property type="match status" value="1"/>
</dbReference>
<dbReference type="Gene3D" id="3.40.50.300">
    <property type="entry name" value="P-loop containing nucleotide triphosphate hydrolases"/>
    <property type="match status" value="1"/>
</dbReference>
<dbReference type="CDD" id="cd03255">
    <property type="entry name" value="ABC_MJ0796_LolCDE_FtsE"/>
    <property type="match status" value="1"/>
</dbReference>
<dbReference type="EMBL" id="JELX01002282">
    <property type="protein sequence ID" value="KYF55939.1"/>
    <property type="molecule type" value="Genomic_DNA"/>
</dbReference>
<organism evidence="6 7">
    <name type="scientific">Sorangium cellulosum</name>
    <name type="common">Polyangium cellulosum</name>
    <dbReference type="NCBI Taxonomy" id="56"/>
    <lineage>
        <taxon>Bacteria</taxon>
        <taxon>Pseudomonadati</taxon>
        <taxon>Myxococcota</taxon>
        <taxon>Polyangia</taxon>
        <taxon>Polyangiales</taxon>
        <taxon>Polyangiaceae</taxon>
        <taxon>Sorangium</taxon>
    </lineage>
</organism>
<dbReference type="InterPro" id="IPR015854">
    <property type="entry name" value="ABC_transpr_LolD-like"/>
</dbReference>
<accession>A0A150PJQ2</accession>
<sequence length="243" mass="25983">MDVPVFVSDLSKVYHADRADLAVRAVDRIGFEVRRGESVAIIGPSGCGKSSLLNILGCLDRPTEGTYRLGGRDVAELDDDELASLRNKHIGFVFQSFNLLPRMTAAENVELPLLYGAVKNSRALAENALARVGLAARARHLPSELSGGQRQRVAIARAIVTRPSILLCDEPTGALDSRTGRDVLELLMSLNADGTTLVMVTHDLGVARALARAIHMKDGRIVADGPSSTVVAAFHASEMETAC</sequence>
<dbReference type="AlphaFoldDB" id="A0A150PJQ2"/>
<evidence type="ECO:0000256" key="2">
    <source>
        <dbReference type="ARBA" id="ARBA00022741"/>
    </source>
</evidence>
<dbReference type="SUPFAM" id="SSF52540">
    <property type="entry name" value="P-loop containing nucleoside triphosphate hydrolases"/>
    <property type="match status" value="1"/>
</dbReference>
<dbReference type="PANTHER" id="PTHR24220">
    <property type="entry name" value="IMPORT ATP-BINDING PROTEIN"/>
    <property type="match status" value="1"/>
</dbReference>
<proteinExistence type="inferred from homology"/>
<evidence type="ECO:0000313" key="6">
    <source>
        <dbReference type="EMBL" id="KYF55939.1"/>
    </source>
</evidence>
<dbReference type="InterPro" id="IPR027417">
    <property type="entry name" value="P-loop_NTPase"/>
</dbReference>
<evidence type="ECO:0000256" key="4">
    <source>
        <dbReference type="ARBA" id="ARBA00038388"/>
    </source>
</evidence>
<dbReference type="GO" id="GO:0005886">
    <property type="term" value="C:plasma membrane"/>
    <property type="evidence" value="ECO:0007669"/>
    <property type="project" value="TreeGrafter"/>
</dbReference>
<dbReference type="GO" id="GO:0005524">
    <property type="term" value="F:ATP binding"/>
    <property type="evidence" value="ECO:0007669"/>
    <property type="project" value="UniProtKB-KW"/>
</dbReference>
<keyword evidence="1" id="KW-0813">Transport</keyword>
<dbReference type="PROSITE" id="PS00211">
    <property type="entry name" value="ABC_TRANSPORTER_1"/>
    <property type="match status" value="1"/>
</dbReference>
<dbReference type="FunFam" id="3.40.50.300:FF:000032">
    <property type="entry name" value="Export ABC transporter ATP-binding protein"/>
    <property type="match status" value="1"/>
</dbReference>
<comment type="caution">
    <text evidence="6">The sequence shown here is derived from an EMBL/GenBank/DDBJ whole genome shotgun (WGS) entry which is preliminary data.</text>
</comment>
<dbReference type="InterPro" id="IPR017871">
    <property type="entry name" value="ABC_transporter-like_CS"/>
</dbReference>
<dbReference type="PROSITE" id="PS50893">
    <property type="entry name" value="ABC_TRANSPORTER_2"/>
    <property type="match status" value="1"/>
</dbReference>
<evidence type="ECO:0000256" key="1">
    <source>
        <dbReference type="ARBA" id="ARBA00022448"/>
    </source>
</evidence>
<gene>
    <name evidence="6" type="ORF">BE04_06740</name>
</gene>
<dbReference type="InterPro" id="IPR003593">
    <property type="entry name" value="AAA+_ATPase"/>
</dbReference>
<dbReference type="GO" id="GO:0098796">
    <property type="term" value="C:membrane protein complex"/>
    <property type="evidence" value="ECO:0007669"/>
    <property type="project" value="UniProtKB-ARBA"/>
</dbReference>
<evidence type="ECO:0000256" key="3">
    <source>
        <dbReference type="ARBA" id="ARBA00022840"/>
    </source>
</evidence>
<dbReference type="PANTHER" id="PTHR24220:SF683">
    <property type="entry name" value="ABC TRANSPORTER ATP-BINDING PROTEIN"/>
    <property type="match status" value="1"/>
</dbReference>
<dbReference type="InterPro" id="IPR017911">
    <property type="entry name" value="MacB-like_ATP-bd"/>
</dbReference>
<evidence type="ECO:0000259" key="5">
    <source>
        <dbReference type="PROSITE" id="PS50893"/>
    </source>
</evidence>
<dbReference type="Proteomes" id="UP000075604">
    <property type="component" value="Unassembled WGS sequence"/>
</dbReference>
<name>A0A150PJQ2_SORCE</name>
<dbReference type="GO" id="GO:0022857">
    <property type="term" value="F:transmembrane transporter activity"/>
    <property type="evidence" value="ECO:0007669"/>
    <property type="project" value="TreeGrafter"/>
</dbReference>